<protein>
    <recommendedName>
        <fullName evidence="3">OmpA-like domain-containing protein</fullName>
    </recommendedName>
</protein>
<accession>A0ABQ1FHI2</accession>
<proteinExistence type="predicted"/>
<name>A0ABQ1FHI2_9SPHN</name>
<evidence type="ECO:0008006" key="3">
    <source>
        <dbReference type="Google" id="ProtNLM"/>
    </source>
</evidence>
<keyword evidence="2" id="KW-1185">Reference proteome</keyword>
<gene>
    <name evidence="1" type="ORF">GCM10010923_24960</name>
</gene>
<organism evidence="1 2">
    <name type="scientific">Blastomonas marina</name>
    <dbReference type="NCBI Taxonomy" id="1867408"/>
    <lineage>
        <taxon>Bacteria</taxon>
        <taxon>Pseudomonadati</taxon>
        <taxon>Pseudomonadota</taxon>
        <taxon>Alphaproteobacteria</taxon>
        <taxon>Sphingomonadales</taxon>
        <taxon>Sphingomonadaceae</taxon>
        <taxon>Blastomonas</taxon>
    </lineage>
</organism>
<evidence type="ECO:0000313" key="2">
    <source>
        <dbReference type="Proteomes" id="UP000603317"/>
    </source>
</evidence>
<dbReference type="Proteomes" id="UP000603317">
    <property type="component" value="Unassembled WGS sequence"/>
</dbReference>
<comment type="caution">
    <text evidence="1">The sequence shown here is derived from an EMBL/GenBank/DDBJ whole genome shotgun (WGS) entry which is preliminary data.</text>
</comment>
<evidence type="ECO:0000313" key="1">
    <source>
        <dbReference type="EMBL" id="GGA13211.1"/>
    </source>
</evidence>
<sequence length="154" mass="16338">MKNTRSLVGFVDLTLILLGSLALVGDLERRDEESAAGPALEPVAEPGSEYVLRRPIVQVFEPGEARLAPEGRAWLARLVEDARIGVVRVSVAPDASDGAGRLDEWEIAAARTASILYALKQAGVSDERIDPQLPRDGSEAGLVTITIAAGAPRD</sequence>
<dbReference type="EMBL" id="BMID01000001">
    <property type="protein sequence ID" value="GGA13211.1"/>
    <property type="molecule type" value="Genomic_DNA"/>
</dbReference>
<reference evidence="2" key="1">
    <citation type="journal article" date="2019" name="Int. J. Syst. Evol. Microbiol.">
        <title>The Global Catalogue of Microorganisms (GCM) 10K type strain sequencing project: providing services to taxonomists for standard genome sequencing and annotation.</title>
        <authorList>
            <consortium name="The Broad Institute Genomics Platform"/>
            <consortium name="The Broad Institute Genome Sequencing Center for Infectious Disease"/>
            <person name="Wu L."/>
            <person name="Ma J."/>
        </authorList>
    </citation>
    <scope>NUCLEOTIDE SEQUENCE [LARGE SCALE GENOMIC DNA]</scope>
    <source>
        <strain evidence="2">CGMCC 1.15297</strain>
    </source>
</reference>
<dbReference type="RefSeq" id="WP_188643009.1">
    <property type="nucleotide sequence ID" value="NZ_BMID01000001.1"/>
</dbReference>